<protein>
    <submittedName>
        <fullName evidence="2">Uncharacterized protein</fullName>
    </submittedName>
</protein>
<dbReference type="AlphaFoldDB" id="X1LEP3"/>
<proteinExistence type="predicted"/>
<gene>
    <name evidence="2" type="ORF">S06H3_14126</name>
</gene>
<feature type="coiled-coil region" evidence="1">
    <location>
        <begin position="1"/>
        <end position="37"/>
    </location>
</feature>
<dbReference type="EMBL" id="BARV01006904">
    <property type="protein sequence ID" value="GAI17787.1"/>
    <property type="molecule type" value="Genomic_DNA"/>
</dbReference>
<evidence type="ECO:0000313" key="2">
    <source>
        <dbReference type="EMBL" id="GAI17787.1"/>
    </source>
</evidence>
<accession>X1LEP3</accession>
<sequence>MEKHNKNILEINEKYDKEIAEAKLDIFKENLERQTGEVDIAYKERLEIARTELGKETEAYKEYFEFVNSRLKEITETEEEEAKRKREILESYFGSYQTTEEKIVSIHKKTNELLLLTDVKYEKDKLKSIEKQLIAEVKFGKARKEIDDKSTKYGKELNNKELEDYIRFLEKMKIKYSRFNSYSFLVKPPVAVPQSYSVS</sequence>
<comment type="caution">
    <text evidence="2">The sequence shown here is derived from an EMBL/GenBank/DDBJ whole genome shotgun (WGS) entry which is preliminary data.</text>
</comment>
<keyword evidence="1" id="KW-0175">Coiled coil</keyword>
<organism evidence="2">
    <name type="scientific">marine sediment metagenome</name>
    <dbReference type="NCBI Taxonomy" id="412755"/>
    <lineage>
        <taxon>unclassified sequences</taxon>
        <taxon>metagenomes</taxon>
        <taxon>ecological metagenomes</taxon>
    </lineage>
</organism>
<reference evidence="2" key="1">
    <citation type="journal article" date="2014" name="Front. Microbiol.">
        <title>High frequency of phylogenetically diverse reductive dehalogenase-homologous genes in deep subseafloor sedimentary metagenomes.</title>
        <authorList>
            <person name="Kawai M."/>
            <person name="Futagami T."/>
            <person name="Toyoda A."/>
            <person name="Takaki Y."/>
            <person name="Nishi S."/>
            <person name="Hori S."/>
            <person name="Arai W."/>
            <person name="Tsubouchi T."/>
            <person name="Morono Y."/>
            <person name="Uchiyama I."/>
            <person name="Ito T."/>
            <person name="Fujiyama A."/>
            <person name="Inagaki F."/>
            <person name="Takami H."/>
        </authorList>
    </citation>
    <scope>NUCLEOTIDE SEQUENCE</scope>
    <source>
        <strain evidence="2">Expedition CK06-06</strain>
    </source>
</reference>
<name>X1LEP3_9ZZZZ</name>
<evidence type="ECO:0000256" key="1">
    <source>
        <dbReference type="SAM" id="Coils"/>
    </source>
</evidence>